<name>A0ABT9JCL0_9RHOB</name>
<accession>A0ABT9JCL0</accession>
<dbReference type="EMBL" id="JAVAMQ010000008">
    <property type="protein sequence ID" value="MDP5307573.1"/>
    <property type="molecule type" value="Genomic_DNA"/>
</dbReference>
<protein>
    <submittedName>
        <fullName evidence="1">Uncharacterized protein</fullName>
    </submittedName>
</protein>
<evidence type="ECO:0000313" key="1">
    <source>
        <dbReference type="EMBL" id="MDP5307573.1"/>
    </source>
</evidence>
<dbReference type="RefSeq" id="WP_305963423.1">
    <property type="nucleotide sequence ID" value="NZ_JAVAMQ010000008.1"/>
</dbReference>
<sequence length="81" mass="9201">MLEAVLACEPRDRIPLMERFIEVMRPGEPEIGFGSIMAEARDWAEWATRAERKAYCLAAYEAMNGRDQAAFLSHLDRRAAA</sequence>
<gene>
    <name evidence="1" type="ORF">Q5Y72_10765</name>
</gene>
<organism evidence="1 2">
    <name type="scientific">Paracoccus spongiarum</name>
    <dbReference type="NCBI Taxonomy" id="3064387"/>
    <lineage>
        <taxon>Bacteria</taxon>
        <taxon>Pseudomonadati</taxon>
        <taxon>Pseudomonadota</taxon>
        <taxon>Alphaproteobacteria</taxon>
        <taxon>Rhodobacterales</taxon>
        <taxon>Paracoccaceae</taxon>
        <taxon>Paracoccus</taxon>
    </lineage>
</organism>
<dbReference type="Proteomes" id="UP001224997">
    <property type="component" value="Unassembled WGS sequence"/>
</dbReference>
<reference evidence="1 2" key="1">
    <citation type="submission" date="2023-08" db="EMBL/GenBank/DDBJ databases">
        <authorList>
            <person name="Park J.-S."/>
        </authorList>
    </citation>
    <scope>NUCLEOTIDE SEQUENCE [LARGE SCALE GENOMIC DNA]</scope>
    <source>
        <strain evidence="1 2">2205BS29-5</strain>
    </source>
</reference>
<keyword evidence="2" id="KW-1185">Reference proteome</keyword>
<proteinExistence type="predicted"/>
<evidence type="ECO:0000313" key="2">
    <source>
        <dbReference type="Proteomes" id="UP001224997"/>
    </source>
</evidence>
<comment type="caution">
    <text evidence="1">The sequence shown here is derived from an EMBL/GenBank/DDBJ whole genome shotgun (WGS) entry which is preliminary data.</text>
</comment>